<proteinExistence type="predicted"/>
<reference evidence="2 3" key="1">
    <citation type="submission" date="2021-08" db="EMBL/GenBank/DDBJ databases">
        <title>Draft Genome Sequence of Phanerochaete sordida strain YK-624.</title>
        <authorList>
            <person name="Mori T."/>
            <person name="Dohra H."/>
            <person name="Suzuki T."/>
            <person name="Kawagishi H."/>
            <person name="Hirai H."/>
        </authorList>
    </citation>
    <scope>NUCLEOTIDE SEQUENCE [LARGE SCALE GENOMIC DNA]</scope>
    <source>
        <strain evidence="2 3">YK-624</strain>
    </source>
</reference>
<dbReference type="Proteomes" id="UP000703269">
    <property type="component" value="Unassembled WGS sequence"/>
</dbReference>
<protein>
    <submittedName>
        <fullName evidence="2">Uncharacterized protein</fullName>
    </submittedName>
</protein>
<name>A0A9P3GRA6_9APHY</name>
<gene>
    <name evidence="2" type="ORF">PsYK624_151460</name>
</gene>
<organism evidence="2 3">
    <name type="scientific">Phanerochaete sordida</name>
    <dbReference type="NCBI Taxonomy" id="48140"/>
    <lineage>
        <taxon>Eukaryota</taxon>
        <taxon>Fungi</taxon>
        <taxon>Dikarya</taxon>
        <taxon>Basidiomycota</taxon>
        <taxon>Agaricomycotina</taxon>
        <taxon>Agaricomycetes</taxon>
        <taxon>Polyporales</taxon>
        <taxon>Phanerochaetaceae</taxon>
        <taxon>Phanerochaete</taxon>
    </lineage>
</organism>
<sequence length="133" mass="15241">MNSCRSTLSSTQPNAQLPKRQTLCSRAVSLVSTRLTRRTPQSRPVTPQNLHRTHGRGLRGRAKHSDTRVQDITQRRSEVRQRVRADASPETGRPWEPRACVRLPHPSSFHRNDHESRRLYPPLSSRGLHRSNA</sequence>
<feature type="compositionally biased region" description="Basic residues" evidence="1">
    <location>
        <begin position="51"/>
        <end position="62"/>
    </location>
</feature>
<evidence type="ECO:0000313" key="3">
    <source>
        <dbReference type="Proteomes" id="UP000703269"/>
    </source>
</evidence>
<feature type="compositionally biased region" description="Polar residues" evidence="1">
    <location>
        <begin position="31"/>
        <end position="49"/>
    </location>
</feature>
<accession>A0A9P3GRA6</accession>
<dbReference type="EMBL" id="BPQB01000096">
    <property type="protein sequence ID" value="GJE98909.1"/>
    <property type="molecule type" value="Genomic_DNA"/>
</dbReference>
<feature type="compositionally biased region" description="Basic and acidic residues" evidence="1">
    <location>
        <begin position="63"/>
        <end position="87"/>
    </location>
</feature>
<keyword evidence="3" id="KW-1185">Reference proteome</keyword>
<dbReference type="AlphaFoldDB" id="A0A9P3GRA6"/>
<comment type="caution">
    <text evidence="2">The sequence shown here is derived from an EMBL/GenBank/DDBJ whole genome shotgun (WGS) entry which is preliminary data.</text>
</comment>
<evidence type="ECO:0000256" key="1">
    <source>
        <dbReference type="SAM" id="MobiDB-lite"/>
    </source>
</evidence>
<feature type="region of interest" description="Disordered" evidence="1">
    <location>
        <begin position="31"/>
        <end position="133"/>
    </location>
</feature>
<evidence type="ECO:0000313" key="2">
    <source>
        <dbReference type="EMBL" id="GJE98909.1"/>
    </source>
</evidence>